<dbReference type="GeneID" id="4353170"/>
<dbReference type="EMBL" id="CH476605">
    <property type="protein sequence ID" value="EAU31319.1"/>
    <property type="molecule type" value="Genomic_DNA"/>
</dbReference>
<dbReference type="HOGENOM" id="CLU_1461013_0_0_1"/>
<organism evidence="3 4">
    <name type="scientific">Aspergillus terreus (strain NIH 2624 / FGSC A1156)</name>
    <dbReference type="NCBI Taxonomy" id="341663"/>
    <lineage>
        <taxon>Eukaryota</taxon>
        <taxon>Fungi</taxon>
        <taxon>Dikarya</taxon>
        <taxon>Ascomycota</taxon>
        <taxon>Pezizomycotina</taxon>
        <taxon>Eurotiomycetes</taxon>
        <taxon>Eurotiomycetidae</taxon>
        <taxon>Eurotiales</taxon>
        <taxon>Aspergillaceae</taxon>
        <taxon>Aspergillus</taxon>
        <taxon>Aspergillus subgen. Circumdati</taxon>
    </lineage>
</organism>
<feature type="chain" id="PRO_5004170151" description="GPI anchored protein" evidence="2">
    <location>
        <begin position="20"/>
        <end position="185"/>
    </location>
</feature>
<dbReference type="VEuPathDB" id="FungiDB:ATEG_08146"/>
<dbReference type="RefSeq" id="XP_001216767.1">
    <property type="nucleotide sequence ID" value="XM_001216767.1"/>
</dbReference>
<name>Q0CDT8_ASPTN</name>
<feature type="region of interest" description="Disordered" evidence="1">
    <location>
        <begin position="62"/>
        <end position="132"/>
    </location>
</feature>
<evidence type="ECO:0008006" key="5">
    <source>
        <dbReference type="Google" id="ProtNLM"/>
    </source>
</evidence>
<gene>
    <name evidence="3" type="ORF">ATEG_08146</name>
</gene>
<dbReference type="Proteomes" id="UP000007963">
    <property type="component" value="Unassembled WGS sequence"/>
</dbReference>
<dbReference type="OrthoDB" id="4510969at2759"/>
<reference evidence="4" key="1">
    <citation type="submission" date="2005-09" db="EMBL/GenBank/DDBJ databases">
        <title>Annotation of the Aspergillus terreus NIH2624 genome.</title>
        <authorList>
            <person name="Birren B.W."/>
            <person name="Lander E.S."/>
            <person name="Galagan J.E."/>
            <person name="Nusbaum C."/>
            <person name="Devon K."/>
            <person name="Henn M."/>
            <person name="Ma L.-J."/>
            <person name="Jaffe D.B."/>
            <person name="Butler J."/>
            <person name="Alvarez P."/>
            <person name="Gnerre S."/>
            <person name="Grabherr M."/>
            <person name="Kleber M."/>
            <person name="Mauceli E.W."/>
            <person name="Brockman W."/>
            <person name="Rounsley S."/>
            <person name="Young S.K."/>
            <person name="LaButti K."/>
            <person name="Pushparaj V."/>
            <person name="DeCaprio D."/>
            <person name="Crawford M."/>
            <person name="Koehrsen M."/>
            <person name="Engels R."/>
            <person name="Montgomery P."/>
            <person name="Pearson M."/>
            <person name="Howarth C."/>
            <person name="Larson L."/>
            <person name="Luoma S."/>
            <person name="White J."/>
            <person name="Alvarado L."/>
            <person name="Kodira C.D."/>
            <person name="Zeng Q."/>
            <person name="Oleary S."/>
            <person name="Yandava C."/>
            <person name="Denning D.W."/>
            <person name="Nierman W.C."/>
            <person name="Milne T."/>
            <person name="Madden K."/>
        </authorList>
    </citation>
    <scope>NUCLEOTIDE SEQUENCE [LARGE SCALE GENOMIC DNA]</scope>
    <source>
        <strain evidence="4">NIH 2624 / FGSC A1156</strain>
    </source>
</reference>
<evidence type="ECO:0000256" key="2">
    <source>
        <dbReference type="SAM" id="SignalP"/>
    </source>
</evidence>
<feature type="compositionally biased region" description="Low complexity" evidence="1">
    <location>
        <begin position="62"/>
        <end position="117"/>
    </location>
</feature>
<feature type="signal peptide" evidence="2">
    <location>
        <begin position="1"/>
        <end position="19"/>
    </location>
</feature>
<dbReference type="AlphaFoldDB" id="Q0CDT8"/>
<evidence type="ECO:0000313" key="4">
    <source>
        <dbReference type="Proteomes" id="UP000007963"/>
    </source>
</evidence>
<protein>
    <recommendedName>
        <fullName evidence="5">GPI anchored protein</fullName>
    </recommendedName>
</protein>
<dbReference type="OMA" id="DYIHRID"/>
<keyword evidence="2" id="KW-0732">Signal</keyword>
<dbReference type="STRING" id="341663.Q0CDT8"/>
<evidence type="ECO:0000313" key="3">
    <source>
        <dbReference type="EMBL" id="EAU31319.1"/>
    </source>
</evidence>
<feature type="compositionally biased region" description="Polar residues" evidence="1">
    <location>
        <begin position="118"/>
        <end position="132"/>
    </location>
</feature>
<sequence length="185" mass="19300">MNPLVRLLVLSLVASSTLAIPAPERADPDADVALPKTNLHDYIHRIDEDSIQHALQLFDNQTSASTTRPTSQPTSASSTSSSTSTSESQSEKSSSSKTTTDEPTTAPTTTEGPRTTTYKSTTTLPNGQQSTVTRVTVIHPTQTATAASRTGPAPGLQTDSAASTASFARELWLMVGGAALVAMAL</sequence>
<evidence type="ECO:0000256" key="1">
    <source>
        <dbReference type="SAM" id="MobiDB-lite"/>
    </source>
</evidence>
<proteinExistence type="predicted"/>
<accession>Q0CDT8</accession>